<proteinExistence type="predicted"/>
<feature type="compositionally biased region" description="Basic and acidic residues" evidence="2">
    <location>
        <begin position="549"/>
        <end position="562"/>
    </location>
</feature>
<feature type="compositionally biased region" description="Basic and acidic residues" evidence="2">
    <location>
        <begin position="650"/>
        <end position="659"/>
    </location>
</feature>
<keyword evidence="4" id="KW-1185">Reference proteome</keyword>
<evidence type="ECO:0000256" key="1">
    <source>
        <dbReference type="SAM" id="Coils"/>
    </source>
</evidence>
<feature type="compositionally biased region" description="Basic and acidic residues" evidence="2">
    <location>
        <begin position="713"/>
        <end position="725"/>
    </location>
</feature>
<reference evidence="3" key="2">
    <citation type="submission" date="2020-09" db="EMBL/GenBank/DDBJ databases">
        <authorList>
            <person name="Sun Q."/>
            <person name="Kim S."/>
        </authorList>
    </citation>
    <scope>NUCLEOTIDE SEQUENCE</scope>
    <source>
        <strain evidence="3">KCTC 42651</strain>
    </source>
</reference>
<evidence type="ECO:0000313" key="3">
    <source>
        <dbReference type="EMBL" id="GHD41417.1"/>
    </source>
</evidence>
<feature type="coiled-coil region" evidence="1">
    <location>
        <begin position="396"/>
        <end position="455"/>
    </location>
</feature>
<name>A0A918XP77_9PROT</name>
<dbReference type="AlphaFoldDB" id="A0A918XP77"/>
<dbReference type="Pfam" id="PF13779">
    <property type="entry name" value="DUF4175"/>
    <property type="match status" value="1"/>
</dbReference>
<dbReference type="InterPro" id="IPR012683">
    <property type="entry name" value="CHP02302_TM"/>
</dbReference>
<accession>A0A918XP77</accession>
<dbReference type="NCBIfam" id="TIGR02302">
    <property type="entry name" value="aProt_lowcomp"/>
    <property type="match status" value="1"/>
</dbReference>
<organism evidence="3 4">
    <name type="scientific">Thalassobaculum fulvum</name>
    <dbReference type="NCBI Taxonomy" id="1633335"/>
    <lineage>
        <taxon>Bacteria</taxon>
        <taxon>Pseudomonadati</taxon>
        <taxon>Pseudomonadota</taxon>
        <taxon>Alphaproteobacteria</taxon>
        <taxon>Rhodospirillales</taxon>
        <taxon>Thalassobaculaceae</taxon>
        <taxon>Thalassobaculum</taxon>
    </lineage>
</organism>
<keyword evidence="1" id="KW-0175">Coiled coil</keyword>
<reference evidence="3" key="1">
    <citation type="journal article" date="2014" name="Int. J. Syst. Evol. Microbiol.">
        <title>Complete genome sequence of Corynebacterium casei LMG S-19264T (=DSM 44701T), isolated from a smear-ripened cheese.</title>
        <authorList>
            <consortium name="US DOE Joint Genome Institute (JGI-PGF)"/>
            <person name="Walter F."/>
            <person name="Albersmeier A."/>
            <person name="Kalinowski J."/>
            <person name="Ruckert C."/>
        </authorList>
    </citation>
    <scope>NUCLEOTIDE SEQUENCE</scope>
    <source>
        <strain evidence="3">KCTC 42651</strain>
    </source>
</reference>
<protein>
    <submittedName>
        <fullName evidence="3">Membrane protein</fullName>
    </submittedName>
</protein>
<dbReference type="EMBL" id="BMZS01000001">
    <property type="protein sequence ID" value="GHD41417.1"/>
    <property type="molecule type" value="Genomic_DNA"/>
</dbReference>
<feature type="region of interest" description="Disordered" evidence="2">
    <location>
        <begin position="547"/>
        <end position="616"/>
    </location>
</feature>
<comment type="caution">
    <text evidence="3">The sequence shown here is derived from an EMBL/GenBank/DDBJ whole genome shotgun (WGS) entry which is preliminary data.</text>
</comment>
<evidence type="ECO:0000256" key="2">
    <source>
        <dbReference type="SAM" id="MobiDB-lite"/>
    </source>
</evidence>
<feature type="region of interest" description="Disordered" evidence="2">
    <location>
        <begin position="631"/>
        <end position="748"/>
    </location>
</feature>
<sequence>MSSLGDRLAAGQDPMAQALWEAHRRRQSDRLSDLRVRAPEPAMARLDPFGARTVVGLVLVAGLAVAATDPFGRLAEAFQPTLSPLAETPPPTLDVWINPPAYTGRPPMLLARAGQADGPVAAAAADSVPRRLAVPTGATLLARVNGGDAVPNLALATRGGETARPFERVAEKAYQIETAITEGTALAIRQAGDELAAWTINVLPDLKPTVSFAEPPQPTERAALMVHYNASDDYGLAGVEARIRRLESTGEPTAEDPVVLAMALPGNGLEAADAKDFHDLTPHPWAGQPVEMTLVARDEAGQEGHSEPVKLILPERLFNHPVARAIIQQRKRLITEPREKTDIAEVLMSLAARPQHYFDDVVTFLGLRLAAGRLVMNDLAPAMIAEVQSLLWDIALRVEDGEMSLAERELRELERRLMDLLAQDNPDQQELERLMDELKQAIDKYLQAMMEQMQQQLQNGDQQQAQEIDPSQMVERQDLMDMLERAREMMKAGAKDAARQLLSQLREMMENLRAGRPQMMSPEQLAAQEMMRQLQELAERQQQLMDQTYKQHQEGSPRDGRDMGQMGQMPGQPRDGRGMRPGQRPGEQGQMGDGQPRDADRGGRRGQPGTGNDATPEALARMQEQLRRQLGEFMRKLGEGLGQIPQPFGEAERAMKDATDALGRAQPGEAVGPQGDAVERLQDGAQALSEAMRQNQQANGGAAPDPNAQGQSEGDRRQDPLRDRPNQGYAVDESGVEVPAESDLQRARRIFDELRKRSGDRSRPELELDYIERLLKRF</sequence>
<dbReference type="Proteomes" id="UP000630353">
    <property type="component" value="Unassembled WGS sequence"/>
</dbReference>
<gene>
    <name evidence="3" type="ORF">GCM10017083_05830</name>
</gene>
<evidence type="ECO:0000313" key="4">
    <source>
        <dbReference type="Proteomes" id="UP000630353"/>
    </source>
</evidence>